<proteinExistence type="predicted"/>
<reference evidence="2" key="1">
    <citation type="submission" date="2020-07" db="EMBL/GenBank/DDBJ databases">
        <title>Genome sequence and genetic diversity analysis of an under-domesticated orphan crop, white fonio (Digitaria exilis).</title>
        <authorList>
            <person name="Bennetzen J.L."/>
            <person name="Chen S."/>
            <person name="Ma X."/>
            <person name="Wang X."/>
            <person name="Yssel A.E.J."/>
            <person name="Chaluvadi S.R."/>
            <person name="Johnson M."/>
            <person name="Gangashetty P."/>
            <person name="Hamidou F."/>
            <person name="Sanogo M.D."/>
            <person name="Zwaenepoel A."/>
            <person name="Wallace J."/>
            <person name="Van De Peer Y."/>
            <person name="Van Deynze A."/>
        </authorList>
    </citation>
    <scope>NUCLEOTIDE SEQUENCE</scope>
    <source>
        <tissue evidence="2">Leaves</tissue>
    </source>
</reference>
<dbReference type="Pfam" id="PF07762">
    <property type="entry name" value="DUF1618"/>
    <property type="match status" value="1"/>
</dbReference>
<dbReference type="OrthoDB" id="663726at2759"/>
<dbReference type="InterPro" id="IPR011676">
    <property type="entry name" value="DUF1618"/>
</dbReference>
<keyword evidence="3" id="KW-1185">Reference proteome</keyword>
<evidence type="ECO:0000259" key="1">
    <source>
        <dbReference type="Pfam" id="PF07762"/>
    </source>
</evidence>
<evidence type="ECO:0000313" key="2">
    <source>
        <dbReference type="EMBL" id="KAF8701359.1"/>
    </source>
</evidence>
<gene>
    <name evidence="2" type="ORF">HU200_033689</name>
</gene>
<sequence>MGFAGQLKLLWGSILDIVPSLPTHRARKTPLDASASAAAAAANSCLPCILLNSDPEIGSRRNNTTAVGQRRDNLTIEASFCYAPPPLPSNLFVHCPGVAFPCGSIIVSTSDDLFLFRIPVAVEPPPESIGFVDCDYADCDYIIYRSGRSPSLTRLPNPKANFYDDTVGLLSRAGGLFTVAALIARSSTKFTLHRFDSEAGNWSMNTVSLDAPPKPYPRRIPMNALRLNHHMTTTVIAFGGSKSGTMGWVDLYSGILLYDLFPEDQERPPMLRGLRHMRLPLPMDLGKSVTELGCPKSIRGIASVVKDGKPCLRLAGLQIVEQRLPHDDMETNMPCYRVDNWAITTWSNTMVDSDYSSDNWQEDFTVWAPDIIISDAVRSELLASGLLHRKPSEEGEEMVELALQNLVVSEPTPSLNGDEEVVYLMARPKYFHPKGWALAIDIKNHTLLDVAEFGTAKAGMFSDVTYRPSAISKYI</sequence>
<evidence type="ECO:0000313" key="3">
    <source>
        <dbReference type="Proteomes" id="UP000636709"/>
    </source>
</evidence>
<organism evidence="2 3">
    <name type="scientific">Digitaria exilis</name>
    <dbReference type="NCBI Taxonomy" id="1010633"/>
    <lineage>
        <taxon>Eukaryota</taxon>
        <taxon>Viridiplantae</taxon>
        <taxon>Streptophyta</taxon>
        <taxon>Embryophyta</taxon>
        <taxon>Tracheophyta</taxon>
        <taxon>Spermatophyta</taxon>
        <taxon>Magnoliopsida</taxon>
        <taxon>Liliopsida</taxon>
        <taxon>Poales</taxon>
        <taxon>Poaceae</taxon>
        <taxon>PACMAD clade</taxon>
        <taxon>Panicoideae</taxon>
        <taxon>Panicodae</taxon>
        <taxon>Paniceae</taxon>
        <taxon>Anthephorinae</taxon>
        <taxon>Digitaria</taxon>
    </lineage>
</organism>
<comment type="caution">
    <text evidence="2">The sequence shown here is derived from an EMBL/GenBank/DDBJ whole genome shotgun (WGS) entry which is preliminary data.</text>
</comment>
<accession>A0A835BL03</accession>
<name>A0A835BL03_9POAL</name>
<feature type="domain" description="DUF1618" evidence="1">
    <location>
        <begin position="248"/>
        <end position="382"/>
    </location>
</feature>
<dbReference type="AlphaFoldDB" id="A0A835BL03"/>
<dbReference type="Proteomes" id="UP000636709">
    <property type="component" value="Unassembled WGS sequence"/>
</dbReference>
<protein>
    <recommendedName>
        <fullName evidence="1">DUF1618 domain-containing protein</fullName>
    </recommendedName>
</protein>
<dbReference type="PANTHER" id="PTHR33074">
    <property type="entry name" value="EXPRESSED PROTEIN-RELATED"/>
    <property type="match status" value="1"/>
</dbReference>
<dbReference type="PANTHER" id="PTHR33074:SF62">
    <property type="entry name" value="EXPRESSED PROTEIN"/>
    <property type="match status" value="1"/>
</dbReference>
<dbReference type="EMBL" id="JACEFO010001809">
    <property type="protein sequence ID" value="KAF8701359.1"/>
    <property type="molecule type" value="Genomic_DNA"/>
</dbReference>